<feature type="transmembrane region" description="Helical" evidence="3">
    <location>
        <begin position="38"/>
        <end position="65"/>
    </location>
</feature>
<dbReference type="GO" id="GO:0016780">
    <property type="term" value="F:phosphotransferase activity, for other substituted phosphate groups"/>
    <property type="evidence" value="ECO:0007669"/>
    <property type="project" value="InterPro"/>
</dbReference>
<dbReference type="InterPro" id="IPR048254">
    <property type="entry name" value="CDP_ALCOHOL_P_TRANSF_CS"/>
</dbReference>
<keyword evidence="3" id="KW-1133">Transmembrane helix</keyword>
<accession>A0A916WQI5</accession>
<gene>
    <name evidence="4" type="ORF">GCM10011380_13190</name>
</gene>
<dbReference type="RefSeq" id="WP_188657969.1">
    <property type="nucleotide sequence ID" value="NZ_BMIH01000002.1"/>
</dbReference>
<feature type="transmembrane region" description="Helical" evidence="3">
    <location>
        <begin position="71"/>
        <end position="89"/>
    </location>
</feature>
<dbReference type="Gene3D" id="1.20.120.1760">
    <property type="match status" value="1"/>
</dbReference>
<reference evidence="4" key="2">
    <citation type="submission" date="2020-09" db="EMBL/GenBank/DDBJ databases">
        <authorList>
            <person name="Sun Q."/>
            <person name="Zhou Y."/>
        </authorList>
    </citation>
    <scope>NUCLEOTIDE SEQUENCE</scope>
    <source>
        <strain evidence="4">CGMCC 1.15330</strain>
    </source>
</reference>
<evidence type="ECO:0000256" key="1">
    <source>
        <dbReference type="ARBA" id="ARBA00022679"/>
    </source>
</evidence>
<organism evidence="4 5">
    <name type="scientific">Sphingomonas metalli</name>
    <dbReference type="NCBI Taxonomy" id="1779358"/>
    <lineage>
        <taxon>Bacteria</taxon>
        <taxon>Pseudomonadati</taxon>
        <taxon>Pseudomonadota</taxon>
        <taxon>Alphaproteobacteria</taxon>
        <taxon>Sphingomonadales</taxon>
        <taxon>Sphingomonadaceae</taxon>
        <taxon>Sphingomonas</taxon>
    </lineage>
</organism>
<dbReference type="Proteomes" id="UP000623067">
    <property type="component" value="Unassembled WGS sequence"/>
</dbReference>
<keyword evidence="5" id="KW-1185">Reference proteome</keyword>
<keyword evidence="3" id="KW-0472">Membrane</keyword>
<dbReference type="InterPro" id="IPR043130">
    <property type="entry name" value="CDP-OH_PTrfase_TM_dom"/>
</dbReference>
<dbReference type="PROSITE" id="PS00379">
    <property type="entry name" value="CDP_ALCOHOL_P_TRANSF"/>
    <property type="match status" value="1"/>
</dbReference>
<evidence type="ECO:0000313" key="5">
    <source>
        <dbReference type="Proteomes" id="UP000623067"/>
    </source>
</evidence>
<sequence>MTRPPHRAPLLDHSRDRRIEDPSNLWLIHPLGRRLLPLALRAGVSANMVSLGGLAIGATAALSFAHPGRPAWIAAGLVLAVLWLVMDGLDGMVARATGTASPLGRVLDGLCDHGVFILIYVALALTIGTGEAWALAFAAGGAHALQSSLYEGERARFHRRARGEARRAADPVANSPAVRLYDALAGTPERLSDGFERRLASASDSAALGRLYAAAAVAPMRLLALQTANVRVAAIALAALAGDPRLFWWFEIGPLTLAALVGLAWHRRVERTFLHSMPAASVALTVREQGQ</sequence>
<dbReference type="EMBL" id="BMIH01000002">
    <property type="protein sequence ID" value="GGB24973.1"/>
    <property type="molecule type" value="Genomic_DNA"/>
</dbReference>
<reference evidence="4" key="1">
    <citation type="journal article" date="2014" name="Int. J. Syst. Evol. Microbiol.">
        <title>Complete genome sequence of Corynebacterium casei LMG S-19264T (=DSM 44701T), isolated from a smear-ripened cheese.</title>
        <authorList>
            <consortium name="US DOE Joint Genome Institute (JGI-PGF)"/>
            <person name="Walter F."/>
            <person name="Albersmeier A."/>
            <person name="Kalinowski J."/>
            <person name="Ruckert C."/>
        </authorList>
    </citation>
    <scope>NUCLEOTIDE SEQUENCE</scope>
    <source>
        <strain evidence="4">CGMCC 1.15330</strain>
    </source>
</reference>
<dbReference type="InterPro" id="IPR000462">
    <property type="entry name" value="CDP-OH_P_trans"/>
</dbReference>
<keyword evidence="3" id="KW-0812">Transmembrane</keyword>
<comment type="similarity">
    <text evidence="2">Belongs to the CDP-alcohol phosphatidyltransferase class-I family.</text>
</comment>
<dbReference type="AlphaFoldDB" id="A0A916WQI5"/>
<evidence type="ECO:0000256" key="2">
    <source>
        <dbReference type="RuleBase" id="RU003750"/>
    </source>
</evidence>
<protein>
    <recommendedName>
        <fullName evidence="6">CDP-alcohol phosphatidyltransferase family protein</fullName>
    </recommendedName>
</protein>
<name>A0A916WQI5_9SPHN</name>
<feature type="transmembrane region" description="Helical" evidence="3">
    <location>
        <begin position="110"/>
        <end position="127"/>
    </location>
</feature>
<dbReference type="GO" id="GO:0008654">
    <property type="term" value="P:phospholipid biosynthetic process"/>
    <property type="evidence" value="ECO:0007669"/>
    <property type="project" value="InterPro"/>
</dbReference>
<feature type="transmembrane region" description="Helical" evidence="3">
    <location>
        <begin position="246"/>
        <end position="265"/>
    </location>
</feature>
<keyword evidence="1 2" id="KW-0808">Transferase</keyword>
<comment type="caution">
    <text evidence="4">The sequence shown here is derived from an EMBL/GenBank/DDBJ whole genome shotgun (WGS) entry which is preliminary data.</text>
</comment>
<dbReference type="GO" id="GO:0016020">
    <property type="term" value="C:membrane"/>
    <property type="evidence" value="ECO:0007669"/>
    <property type="project" value="InterPro"/>
</dbReference>
<proteinExistence type="inferred from homology"/>
<dbReference type="Pfam" id="PF01066">
    <property type="entry name" value="CDP-OH_P_transf"/>
    <property type="match status" value="1"/>
</dbReference>
<evidence type="ECO:0008006" key="6">
    <source>
        <dbReference type="Google" id="ProtNLM"/>
    </source>
</evidence>
<evidence type="ECO:0000313" key="4">
    <source>
        <dbReference type="EMBL" id="GGB24973.1"/>
    </source>
</evidence>
<evidence type="ECO:0000256" key="3">
    <source>
        <dbReference type="SAM" id="Phobius"/>
    </source>
</evidence>